<organism evidence="1 2">
    <name type="scientific">Caenorhabditis tropicalis</name>
    <dbReference type="NCBI Taxonomy" id="1561998"/>
    <lineage>
        <taxon>Eukaryota</taxon>
        <taxon>Metazoa</taxon>
        <taxon>Ecdysozoa</taxon>
        <taxon>Nematoda</taxon>
        <taxon>Chromadorea</taxon>
        <taxon>Rhabditida</taxon>
        <taxon>Rhabditina</taxon>
        <taxon>Rhabditomorpha</taxon>
        <taxon>Rhabditoidea</taxon>
        <taxon>Rhabditidae</taxon>
        <taxon>Peloderinae</taxon>
        <taxon>Caenorhabditis</taxon>
    </lineage>
</organism>
<dbReference type="Proteomes" id="UP000095282">
    <property type="component" value="Unplaced"/>
</dbReference>
<dbReference type="AlphaFoldDB" id="A0A1I7UID4"/>
<evidence type="ECO:0000313" key="2">
    <source>
        <dbReference type="WBParaSite" id="Csp11.Scaffold629.g9630.t1"/>
    </source>
</evidence>
<sequence length="81" mass="9444">MDPPMWVVTALIESKTIEKFSIEYNELDDEDGRFINILGDPYLDTPTSKGWTFDGGEESDELWEVTQETSDKNRFCFIRCQ</sequence>
<proteinExistence type="predicted"/>
<evidence type="ECO:0000313" key="1">
    <source>
        <dbReference type="Proteomes" id="UP000095282"/>
    </source>
</evidence>
<name>A0A1I7UID4_9PELO</name>
<dbReference type="WBParaSite" id="Csp11.Scaffold629.g9630.t1">
    <property type="protein sequence ID" value="Csp11.Scaffold629.g9630.t1"/>
    <property type="gene ID" value="Csp11.Scaffold629.g9630"/>
</dbReference>
<reference evidence="2" key="1">
    <citation type="submission" date="2016-11" db="UniProtKB">
        <authorList>
            <consortium name="WormBaseParasite"/>
        </authorList>
    </citation>
    <scope>IDENTIFICATION</scope>
</reference>
<keyword evidence="1" id="KW-1185">Reference proteome</keyword>
<accession>A0A1I7UID4</accession>
<protein>
    <submittedName>
        <fullName evidence="2">DUF1963 domain-containing protein</fullName>
    </submittedName>
</protein>